<keyword evidence="4" id="KW-0804">Transcription</keyword>
<evidence type="ECO:0000313" key="6">
    <source>
        <dbReference type="EMBL" id="NEG88639.1"/>
    </source>
</evidence>
<dbReference type="GO" id="GO:0003700">
    <property type="term" value="F:DNA-binding transcription factor activity"/>
    <property type="evidence" value="ECO:0007669"/>
    <property type="project" value="TreeGrafter"/>
</dbReference>
<dbReference type="InterPro" id="IPR000843">
    <property type="entry name" value="HTH_LacI"/>
</dbReference>
<dbReference type="InterPro" id="IPR028082">
    <property type="entry name" value="Peripla_BP_I"/>
</dbReference>
<comment type="caution">
    <text evidence="6">The sequence shown here is derived from an EMBL/GenBank/DDBJ whole genome shotgun (WGS) entry which is preliminary data.</text>
</comment>
<organism evidence="6 7">
    <name type="scientific">Bifidobacterium aerophilum</name>
    <dbReference type="NCBI Taxonomy" id="1798155"/>
    <lineage>
        <taxon>Bacteria</taxon>
        <taxon>Bacillati</taxon>
        <taxon>Actinomycetota</taxon>
        <taxon>Actinomycetes</taxon>
        <taxon>Bifidobacteriales</taxon>
        <taxon>Bifidobacteriaceae</taxon>
        <taxon>Bifidobacterium</taxon>
    </lineage>
</organism>
<dbReference type="SUPFAM" id="SSF47413">
    <property type="entry name" value="lambda repressor-like DNA-binding domains"/>
    <property type="match status" value="1"/>
</dbReference>
<reference evidence="6 7" key="1">
    <citation type="submission" date="2019-10" db="EMBL/GenBank/DDBJ databases">
        <title>Bifidobacterium from non-human primates.</title>
        <authorList>
            <person name="Modesto M."/>
        </authorList>
    </citation>
    <scope>NUCLEOTIDE SEQUENCE [LARGE SCALE GENOMIC DNA]</scope>
    <source>
        <strain evidence="6 7">TRE17</strain>
    </source>
</reference>
<dbReference type="InterPro" id="IPR010982">
    <property type="entry name" value="Lambda_DNA-bd_dom_sf"/>
</dbReference>
<keyword evidence="7" id="KW-1185">Reference proteome</keyword>
<gene>
    <name evidence="6" type="ORF">GFD25_01185</name>
</gene>
<evidence type="ECO:0000256" key="3">
    <source>
        <dbReference type="ARBA" id="ARBA00023125"/>
    </source>
</evidence>
<keyword evidence="3 6" id="KW-0238">DNA-binding</keyword>
<dbReference type="EMBL" id="WHZW01000002">
    <property type="protein sequence ID" value="NEG88639.1"/>
    <property type="molecule type" value="Genomic_DNA"/>
</dbReference>
<dbReference type="InterPro" id="IPR046335">
    <property type="entry name" value="LacI/GalR-like_sensor"/>
</dbReference>
<keyword evidence="1" id="KW-0678">Repressor</keyword>
<proteinExistence type="predicted"/>
<dbReference type="Gene3D" id="1.10.260.40">
    <property type="entry name" value="lambda repressor-like DNA-binding domains"/>
    <property type="match status" value="1"/>
</dbReference>
<dbReference type="CDD" id="cd01392">
    <property type="entry name" value="HTH_LacI"/>
    <property type="match status" value="1"/>
</dbReference>
<dbReference type="PANTHER" id="PTHR30146:SF148">
    <property type="entry name" value="HTH-TYPE TRANSCRIPTIONAL REPRESSOR PURR-RELATED"/>
    <property type="match status" value="1"/>
</dbReference>
<dbReference type="PROSITE" id="PS00356">
    <property type="entry name" value="HTH_LACI_1"/>
    <property type="match status" value="1"/>
</dbReference>
<dbReference type="Pfam" id="PF13377">
    <property type="entry name" value="Peripla_BP_3"/>
    <property type="match status" value="1"/>
</dbReference>
<dbReference type="Pfam" id="PF00356">
    <property type="entry name" value="LacI"/>
    <property type="match status" value="1"/>
</dbReference>
<dbReference type="SUPFAM" id="SSF53822">
    <property type="entry name" value="Periplasmic binding protein-like I"/>
    <property type="match status" value="1"/>
</dbReference>
<keyword evidence="2" id="KW-0805">Transcription regulation</keyword>
<evidence type="ECO:0000313" key="7">
    <source>
        <dbReference type="Proteomes" id="UP000469194"/>
    </source>
</evidence>
<dbReference type="SMART" id="SM00354">
    <property type="entry name" value="HTH_LACI"/>
    <property type="match status" value="1"/>
</dbReference>
<protein>
    <submittedName>
        <fullName evidence="6">LacI family DNA-binding transcriptional regulator</fullName>
    </submittedName>
</protein>
<dbReference type="PROSITE" id="PS50932">
    <property type="entry name" value="HTH_LACI_2"/>
    <property type="match status" value="1"/>
</dbReference>
<feature type="domain" description="HTH lacI-type" evidence="5">
    <location>
        <begin position="16"/>
        <end position="60"/>
    </location>
</feature>
<evidence type="ECO:0000256" key="2">
    <source>
        <dbReference type="ARBA" id="ARBA00023015"/>
    </source>
</evidence>
<dbReference type="GO" id="GO:0000976">
    <property type="term" value="F:transcription cis-regulatory region binding"/>
    <property type="evidence" value="ECO:0007669"/>
    <property type="project" value="TreeGrafter"/>
</dbReference>
<name>A0A6N9Z206_9BIFI</name>
<dbReference type="PANTHER" id="PTHR30146">
    <property type="entry name" value="LACI-RELATED TRANSCRIPTIONAL REPRESSOR"/>
    <property type="match status" value="1"/>
</dbReference>
<dbReference type="Gene3D" id="3.40.50.2300">
    <property type="match status" value="2"/>
</dbReference>
<dbReference type="AlphaFoldDB" id="A0A6N9Z206"/>
<dbReference type="CDD" id="cd06267">
    <property type="entry name" value="PBP1_LacI_sugar_binding-like"/>
    <property type="match status" value="1"/>
</dbReference>
<evidence type="ECO:0000259" key="5">
    <source>
        <dbReference type="PROSITE" id="PS50932"/>
    </source>
</evidence>
<dbReference type="Proteomes" id="UP000469194">
    <property type="component" value="Unassembled WGS sequence"/>
</dbReference>
<accession>A0A6N9Z206</accession>
<evidence type="ECO:0000256" key="4">
    <source>
        <dbReference type="ARBA" id="ARBA00023163"/>
    </source>
</evidence>
<sequence length="340" mass="36490">MIAMKQGGFVMAQGRVTISDVALAAGVSVSTVSRALSRPGRVNAETAKRIRLIADELGYRNETVEPFSRDQPSGLIAAFVADLRNPLFSDIAHSIQHECLRNGYGLMIVDTEEGNVLERKLASLTLPHADGFAFLSSRVSDATIRKVAQAKPVLMVNRTVRGLQSVIADGTKGIGEAVDLLEGLGHREITYLAGPEASWSESTRWQALYAKCSSSRIRLRRIDGSAPTGKGGANAVDAFLGNPTTAVFAYNDLMAIGFINELRERGVDVPGSVSVIGFDGIELGSLISPALTSVATPWREMGRQSAKLLIDQVRHRSVGISRPVVLPTRLLVRETCAPAK</sequence>
<evidence type="ECO:0000256" key="1">
    <source>
        <dbReference type="ARBA" id="ARBA00022491"/>
    </source>
</evidence>